<dbReference type="InterPro" id="IPR007658">
    <property type="entry name" value="DUF594"/>
</dbReference>
<dbReference type="Pfam" id="PF04578">
    <property type="entry name" value="DUF594"/>
    <property type="match status" value="1"/>
</dbReference>
<keyword evidence="4" id="KW-1185">Reference proteome</keyword>
<dbReference type="Gramene" id="TraesROB_scaffold_009001_01G000100.1">
    <property type="protein sequence ID" value="TraesROB_scaffold_009001_01G000100.1"/>
    <property type="gene ID" value="TraesROB_scaffold_009001_01G000100"/>
</dbReference>
<reference evidence="3" key="1">
    <citation type="submission" date="2018-08" db="EMBL/GenBank/DDBJ databases">
        <authorList>
            <person name="Rossello M."/>
        </authorList>
    </citation>
    <scope>NUCLEOTIDE SEQUENCE [LARGE SCALE GENOMIC DNA]</scope>
    <source>
        <strain evidence="3">cv. Chinese Spring</strain>
    </source>
</reference>
<dbReference type="EnsemblPlants" id="TraesCS3D02G531100.1">
    <property type="protein sequence ID" value="TraesCS3D02G531100.1"/>
    <property type="gene ID" value="TraesCS3D02G531100"/>
</dbReference>
<evidence type="ECO:0000313" key="3">
    <source>
        <dbReference type="EnsemblPlants" id="TraesCS3D02G531100.1"/>
    </source>
</evidence>
<keyword evidence="1" id="KW-0472">Membrane</keyword>
<dbReference type="OMA" id="RITKEMW"/>
<feature type="transmembrane region" description="Helical" evidence="1">
    <location>
        <begin position="15"/>
        <end position="34"/>
    </location>
</feature>
<dbReference type="Gramene" id="TraesCAD_scaffold_070735_01G000100.1">
    <property type="protein sequence ID" value="TraesCAD_scaffold_070735_01G000100.1"/>
    <property type="gene ID" value="TraesCAD_scaffold_070735_01G000100"/>
</dbReference>
<feature type="domain" description="DUF4220" evidence="2">
    <location>
        <begin position="51"/>
        <end position="407"/>
    </location>
</feature>
<feature type="transmembrane region" description="Helical" evidence="1">
    <location>
        <begin position="342"/>
        <end position="372"/>
    </location>
</feature>
<sequence length="727" mass="82344">MGGFAPPIPQDDSNWEIRVAVLLSLFFQIVLIFVGPIRKRSSSPVLSFLIWSCYILADWVADLALGLLLNNMGNIGGKSSSSSTIASVTNPDNSPIIFAFWTPFLLLHLGGPDTITAYSIEDNQVWLRHLTGFLFELFSASVIFFCSLKGNPMIPATVLMFIAGIIKYSERTYSLYSGTVNGFIKNIADSPEPGPNYARLMTEFDSKEQAGLDVEIVISGTDDEAIKGLDALEEGEAMRLVFYFILIFRRLFANLTLSYKELKISQAYFLERNELGNLPANAFKIIEMELNHIYDMIYTKGPVTYSQAGLYLRSIASACLVSSLLLFFFQGEKGSFTRIDVAITYVLLVGGVGLDTIALAMLISSIWMIVLLEKTWWLAWLARAVRTVRPTLPRWSERTSQLNLVSYCLGLYRVRALFRVAKILHIQEIFDESFFIRHERLHCRQGQGPQKGLLEFMFYGVSARAKNLCYKDARDARNLYYNDMKEACSLRGQEVLKELRDEIVESLRRHKEDVAEVDEMLALLTSSVEREFDESLLLWHIATDMCCHPFGATVPTEKASKMRSIGETLSEYMLYLLIKQPQMLPPGNGLFRYRDTCAEAKRFFEYAAWREPDNSDARRMLLRVNTSKNPALLKGNRSKSVLFDGVVLGKLLRELGEDLMWEVVARVWGEMLAYAAGKCRGTTHVRQLSRGGELITIVWFLMAHMGLSDMYEINERDGVAKLIVRGQ</sequence>
<dbReference type="PANTHER" id="PTHR31325">
    <property type="entry name" value="OS01G0798800 PROTEIN-RELATED"/>
    <property type="match status" value="1"/>
</dbReference>
<evidence type="ECO:0000256" key="1">
    <source>
        <dbReference type="SAM" id="Phobius"/>
    </source>
</evidence>
<dbReference type="AlphaFoldDB" id="A0A3B6H438"/>
<dbReference type="Pfam" id="PF13968">
    <property type="entry name" value="DUF4220"/>
    <property type="match status" value="1"/>
</dbReference>
<reference evidence="3" key="2">
    <citation type="submission" date="2018-10" db="UniProtKB">
        <authorList>
            <consortium name="EnsemblPlants"/>
        </authorList>
    </citation>
    <scope>IDENTIFICATION</scope>
</reference>
<feature type="transmembrane region" description="Helical" evidence="1">
    <location>
        <begin position="310"/>
        <end position="330"/>
    </location>
</feature>
<dbReference type="OrthoDB" id="769871at2759"/>
<evidence type="ECO:0000313" key="4">
    <source>
        <dbReference type="Proteomes" id="UP000019116"/>
    </source>
</evidence>
<dbReference type="Gramene" id="TraesCS3D02G531100.1">
    <property type="protein sequence ID" value="TraesCS3D02G531100.1"/>
    <property type="gene ID" value="TraesCS3D02G531100"/>
</dbReference>
<dbReference type="STRING" id="4565.A0A3B6H438"/>
<dbReference type="Proteomes" id="UP000019116">
    <property type="component" value="Chromosome 3D"/>
</dbReference>
<keyword evidence="1" id="KW-1133">Transmembrane helix</keyword>
<organism evidence="3">
    <name type="scientific">Triticum aestivum</name>
    <name type="common">Wheat</name>
    <dbReference type="NCBI Taxonomy" id="4565"/>
    <lineage>
        <taxon>Eukaryota</taxon>
        <taxon>Viridiplantae</taxon>
        <taxon>Streptophyta</taxon>
        <taxon>Embryophyta</taxon>
        <taxon>Tracheophyta</taxon>
        <taxon>Spermatophyta</taxon>
        <taxon>Magnoliopsida</taxon>
        <taxon>Liliopsida</taxon>
        <taxon>Poales</taxon>
        <taxon>Poaceae</taxon>
        <taxon>BOP clade</taxon>
        <taxon>Pooideae</taxon>
        <taxon>Triticodae</taxon>
        <taxon>Triticeae</taxon>
        <taxon>Triticinae</taxon>
        <taxon>Triticum</taxon>
    </lineage>
</organism>
<evidence type="ECO:0000259" key="2">
    <source>
        <dbReference type="Pfam" id="PF13968"/>
    </source>
</evidence>
<dbReference type="Gramene" id="TraesCS3D03G1172600.1">
    <property type="protein sequence ID" value="TraesCS3D03G1172600.1.CDS"/>
    <property type="gene ID" value="TraesCS3D03G1172600"/>
</dbReference>
<keyword evidence="1" id="KW-0812">Transmembrane</keyword>
<protein>
    <recommendedName>
        <fullName evidence="2">DUF4220 domain-containing protein</fullName>
    </recommendedName>
</protein>
<dbReference type="Gramene" id="TraesCLE_scaffold_016018_01G000100.1">
    <property type="protein sequence ID" value="TraesCLE_scaffold_016018_01G000100.1"/>
    <property type="gene ID" value="TraesCLE_scaffold_016018_01G000100"/>
</dbReference>
<dbReference type="InterPro" id="IPR025315">
    <property type="entry name" value="DUF4220"/>
</dbReference>
<dbReference type="Gramene" id="TraesWEE_scaffold_113617_01G000200.1">
    <property type="protein sequence ID" value="TraesWEE_scaffold_113617_01G000200.1"/>
    <property type="gene ID" value="TraesWEE_scaffold_113617_01G000200"/>
</dbReference>
<name>A0A3B6H438_WHEAT</name>
<accession>A0A3B6H438</accession>
<proteinExistence type="predicted"/>
<feature type="transmembrane region" description="Helical" evidence="1">
    <location>
        <begin position="46"/>
        <end position="69"/>
    </location>
</feature>